<protein>
    <submittedName>
        <fullName evidence="1">Phosphoserine aminotransferase</fullName>
    </submittedName>
</protein>
<accession>A0A852U0N4</accession>
<sequence>MSEDWIADLLGPERYERVATLARERHAPVDEVIREAIDRGLSASAGRRAAAGARILAADPMPVGGVEELLVELDELRGRRA</sequence>
<reference evidence="1 2" key="1">
    <citation type="submission" date="2020-07" db="EMBL/GenBank/DDBJ databases">
        <title>Sequencing the genomes of 1000 actinobacteria strains.</title>
        <authorList>
            <person name="Klenk H.-P."/>
        </authorList>
    </citation>
    <scope>NUCLEOTIDE SEQUENCE [LARGE SCALE GENOMIC DNA]</scope>
    <source>
        <strain evidence="1 2">CXB654</strain>
    </source>
</reference>
<dbReference type="RefSeq" id="WP_179644835.1">
    <property type="nucleotide sequence ID" value="NZ_BAAAYY010000031.1"/>
</dbReference>
<name>A0A852U0N4_9ACTN</name>
<proteinExistence type="predicted"/>
<comment type="caution">
    <text evidence="1">The sequence shown here is derived from an EMBL/GenBank/DDBJ whole genome shotgun (WGS) entry which is preliminary data.</text>
</comment>
<organism evidence="1 2">
    <name type="scientific">Spinactinospora alkalitolerans</name>
    <dbReference type="NCBI Taxonomy" id="687207"/>
    <lineage>
        <taxon>Bacteria</taxon>
        <taxon>Bacillati</taxon>
        <taxon>Actinomycetota</taxon>
        <taxon>Actinomycetes</taxon>
        <taxon>Streptosporangiales</taxon>
        <taxon>Nocardiopsidaceae</taxon>
        <taxon>Spinactinospora</taxon>
    </lineage>
</organism>
<dbReference type="GO" id="GO:0008483">
    <property type="term" value="F:transaminase activity"/>
    <property type="evidence" value="ECO:0007669"/>
    <property type="project" value="UniProtKB-KW"/>
</dbReference>
<dbReference type="AlphaFoldDB" id="A0A852U0N4"/>
<gene>
    <name evidence="1" type="ORF">HDA32_004237</name>
</gene>
<dbReference type="EMBL" id="JACCCC010000001">
    <property type="protein sequence ID" value="NYE49117.1"/>
    <property type="molecule type" value="Genomic_DNA"/>
</dbReference>
<keyword evidence="1" id="KW-0032">Aminotransferase</keyword>
<evidence type="ECO:0000313" key="2">
    <source>
        <dbReference type="Proteomes" id="UP000589036"/>
    </source>
</evidence>
<dbReference type="Proteomes" id="UP000589036">
    <property type="component" value="Unassembled WGS sequence"/>
</dbReference>
<evidence type="ECO:0000313" key="1">
    <source>
        <dbReference type="EMBL" id="NYE49117.1"/>
    </source>
</evidence>
<keyword evidence="2" id="KW-1185">Reference proteome</keyword>
<keyword evidence="1" id="KW-0808">Transferase</keyword>